<comment type="caution">
    <text evidence="5">The sequence shown here is derived from an EMBL/GenBank/DDBJ whole genome shotgun (WGS) entry which is preliminary data.</text>
</comment>
<evidence type="ECO:0000256" key="2">
    <source>
        <dbReference type="ARBA" id="ARBA00023274"/>
    </source>
</evidence>
<evidence type="ECO:0000256" key="1">
    <source>
        <dbReference type="ARBA" id="ARBA00022980"/>
    </source>
</evidence>
<feature type="region of interest" description="Disordered" evidence="4">
    <location>
        <begin position="81"/>
        <end position="178"/>
    </location>
</feature>
<gene>
    <name evidence="3 5" type="primary">rpsP</name>
    <name evidence="5" type="ORF">Pla123a_38440</name>
</gene>
<dbReference type="GO" id="GO:0015935">
    <property type="term" value="C:small ribosomal subunit"/>
    <property type="evidence" value="ECO:0007669"/>
    <property type="project" value="TreeGrafter"/>
</dbReference>
<dbReference type="InterPro" id="IPR023803">
    <property type="entry name" value="Ribosomal_bS16_dom_sf"/>
</dbReference>
<dbReference type="NCBIfam" id="TIGR00002">
    <property type="entry name" value="S16"/>
    <property type="match status" value="1"/>
</dbReference>
<dbReference type="InterPro" id="IPR000307">
    <property type="entry name" value="Ribosomal_bS16"/>
</dbReference>
<dbReference type="AlphaFoldDB" id="A0A5C5YEU1"/>
<dbReference type="GO" id="GO:0005737">
    <property type="term" value="C:cytoplasm"/>
    <property type="evidence" value="ECO:0007669"/>
    <property type="project" value="UniProtKB-ARBA"/>
</dbReference>
<organism evidence="5 6">
    <name type="scientific">Posidoniimonas polymericola</name>
    <dbReference type="NCBI Taxonomy" id="2528002"/>
    <lineage>
        <taxon>Bacteria</taxon>
        <taxon>Pseudomonadati</taxon>
        <taxon>Planctomycetota</taxon>
        <taxon>Planctomycetia</taxon>
        <taxon>Pirellulales</taxon>
        <taxon>Lacipirellulaceae</taxon>
        <taxon>Posidoniimonas</taxon>
    </lineage>
</organism>
<reference evidence="5 6" key="1">
    <citation type="submission" date="2019-02" db="EMBL/GenBank/DDBJ databases">
        <title>Deep-cultivation of Planctomycetes and their phenomic and genomic characterization uncovers novel biology.</title>
        <authorList>
            <person name="Wiegand S."/>
            <person name="Jogler M."/>
            <person name="Boedeker C."/>
            <person name="Pinto D."/>
            <person name="Vollmers J."/>
            <person name="Rivas-Marin E."/>
            <person name="Kohn T."/>
            <person name="Peeters S.H."/>
            <person name="Heuer A."/>
            <person name="Rast P."/>
            <person name="Oberbeckmann S."/>
            <person name="Bunk B."/>
            <person name="Jeske O."/>
            <person name="Meyerdierks A."/>
            <person name="Storesund J.E."/>
            <person name="Kallscheuer N."/>
            <person name="Luecker S."/>
            <person name="Lage O.M."/>
            <person name="Pohl T."/>
            <person name="Merkel B.J."/>
            <person name="Hornburger P."/>
            <person name="Mueller R.-W."/>
            <person name="Bruemmer F."/>
            <person name="Labrenz M."/>
            <person name="Spormann A.M."/>
            <person name="Op Den Camp H."/>
            <person name="Overmann J."/>
            <person name="Amann R."/>
            <person name="Jetten M.S.M."/>
            <person name="Mascher T."/>
            <person name="Medema M.H."/>
            <person name="Devos D.P."/>
            <person name="Kaster A.-K."/>
            <person name="Ovreas L."/>
            <person name="Rohde M."/>
            <person name="Galperin M.Y."/>
            <person name="Jogler C."/>
        </authorList>
    </citation>
    <scope>NUCLEOTIDE SEQUENCE [LARGE SCALE GENOMIC DNA]</scope>
    <source>
        <strain evidence="5 6">Pla123a</strain>
    </source>
</reference>
<dbReference type="Pfam" id="PF00886">
    <property type="entry name" value="Ribosomal_S16"/>
    <property type="match status" value="1"/>
</dbReference>
<dbReference type="EMBL" id="SJPO01000010">
    <property type="protein sequence ID" value="TWT73508.1"/>
    <property type="molecule type" value="Genomic_DNA"/>
</dbReference>
<dbReference type="Gene3D" id="3.30.1320.10">
    <property type="match status" value="1"/>
</dbReference>
<evidence type="ECO:0000256" key="4">
    <source>
        <dbReference type="SAM" id="MobiDB-lite"/>
    </source>
</evidence>
<evidence type="ECO:0000256" key="3">
    <source>
        <dbReference type="HAMAP-Rule" id="MF_00385"/>
    </source>
</evidence>
<keyword evidence="2 3" id="KW-0687">Ribonucleoprotein</keyword>
<dbReference type="SUPFAM" id="SSF54565">
    <property type="entry name" value="Ribosomal protein S16"/>
    <property type="match status" value="1"/>
</dbReference>
<dbReference type="Proteomes" id="UP000318478">
    <property type="component" value="Unassembled WGS sequence"/>
</dbReference>
<dbReference type="GO" id="GO:0006412">
    <property type="term" value="P:translation"/>
    <property type="evidence" value="ECO:0007669"/>
    <property type="project" value="UniProtKB-UniRule"/>
</dbReference>
<evidence type="ECO:0000313" key="6">
    <source>
        <dbReference type="Proteomes" id="UP000318478"/>
    </source>
</evidence>
<dbReference type="RefSeq" id="WP_231956552.1">
    <property type="nucleotide sequence ID" value="NZ_SJPO01000010.1"/>
</dbReference>
<proteinExistence type="inferred from homology"/>
<dbReference type="GO" id="GO:0003735">
    <property type="term" value="F:structural constituent of ribosome"/>
    <property type="evidence" value="ECO:0007669"/>
    <property type="project" value="InterPro"/>
</dbReference>
<accession>A0A5C5YEU1</accession>
<evidence type="ECO:0000313" key="5">
    <source>
        <dbReference type="EMBL" id="TWT73508.1"/>
    </source>
</evidence>
<comment type="similarity">
    <text evidence="3">Belongs to the bacterial ribosomal protein bS16 family.</text>
</comment>
<protein>
    <recommendedName>
        <fullName evidence="3">Small ribosomal subunit protein bS16</fullName>
    </recommendedName>
</protein>
<dbReference type="PANTHER" id="PTHR12919:SF20">
    <property type="entry name" value="SMALL RIBOSOMAL SUBUNIT PROTEIN BS16M"/>
    <property type="match status" value="1"/>
</dbReference>
<feature type="compositionally biased region" description="Low complexity" evidence="4">
    <location>
        <begin position="123"/>
        <end position="135"/>
    </location>
</feature>
<keyword evidence="1 3" id="KW-0689">Ribosomal protein</keyword>
<name>A0A5C5YEU1_9BACT</name>
<dbReference type="PANTHER" id="PTHR12919">
    <property type="entry name" value="30S RIBOSOMAL PROTEIN S16"/>
    <property type="match status" value="1"/>
</dbReference>
<dbReference type="HAMAP" id="MF_00385">
    <property type="entry name" value="Ribosomal_bS16"/>
    <property type="match status" value="1"/>
</dbReference>
<sequence length="178" mass="19137">MSVRIRMKKMGRTHRPFFRICAMDKRSPRDGRVLEELGTYDPMVPETDARALLKKERVEYWLGVGAQPSEKVAVLIKKYGPEGTHLDAQKQALDRLAMGREVPDPGEPASLPKAPEPEKPAEEAAAPAAEGAAEGAAEEKPAEEAAAEAPAEEAKADDAAPAEEAPAAEESSEEKPAE</sequence>
<keyword evidence="6" id="KW-1185">Reference proteome</keyword>